<dbReference type="SUPFAM" id="SSF50969">
    <property type="entry name" value="YVTN repeat-like/Quinoprotein amine dehydrogenase"/>
    <property type="match status" value="1"/>
</dbReference>
<protein>
    <submittedName>
        <fullName evidence="1">YncE family protein</fullName>
    </submittedName>
</protein>
<dbReference type="InterPro" id="IPR011044">
    <property type="entry name" value="Quino_amine_DH_bsu"/>
</dbReference>
<dbReference type="InterPro" id="IPR051200">
    <property type="entry name" value="Host-pathogen_enzymatic-act"/>
</dbReference>
<dbReference type="PANTHER" id="PTHR47197:SF3">
    <property type="entry name" value="DIHYDRO-HEME D1 DEHYDROGENASE"/>
    <property type="match status" value="1"/>
</dbReference>
<gene>
    <name evidence="1" type="ORF">J3359_02720</name>
</gene>
<dbReference type="EMBL" id="CP071869">
    <property type="protein sequence ID" value="QTE23208.1"/>
    <property type="molecule type" value="Genomic_DNA"/>
</dbReference>
<proteinExistence type="predicted"/>
<evidence type="ECO:0000313" key="2">
    <source>
        <dbReference type="Proteomes" id="UP000663920"/>
    </source>
</evidence>
<dbReference type="Proteomes" id="UP000663920">
    <property type="component" value="Chromosome"/>
</dbReference>
<dbReference type="Gene3D" id="2.130.10.10">
    <property type="entry name" value="YVTN repeat-like/Quinoprotein amine dehydrogenase"/>
    <property type="match status" value="1"/>
</dbReference>
<name>A0A975CPB1_9FLAO</name>
<organism evidence="1 2">
    <name type="scientific">Polaribacter cellanae</name>
    <dbReference type="NCBI Taxonomy" id="2818493"/>
    <lineage>
        <taxon>Bacteria</taxon>
        <taxon>Pseudomonadati</taxon>
        <taxon>Bacteroidota</taxon>
        <taxon>Flavobacteriia</taxon>
        <taxon>Flavobacteriales</taxon>
        <taxon>Flavobacteriaceae</taxon>
    </lineage>
</organism>
<dbReference type="RefSeq" id="WP_208079219.1">
    <property type="nucleotide sequence ID" value="NZ_CP071869.1"/>
</dbReference>
<dbReference type="InterPro" id="IPR031815">
    <property type="entry name" value="DUF5074"/>
</dbReference>
<dbReference type="PANTHER" id="PTHR47197">
    <property type="entry name" value="PROTEIN NIRF"/>
    <property type="match status" value="1"/>
</dbReference>
<dbReference type="KEGG" id="pcea:J3359_02720"/>
<accession>A0A975CPB1</accession>
<keyword evidence="2" id="KW-1185">Reference proteome</keyword>
<sequence length="361" mass="39577">MKINKLLSILALSAIIFTSCSKEDSPLLPKGDYENGILISGEGSPSAGTGSVSYVSNDLTTTENLIYKKVNSEELSTFLQSMAFDDNRAFIIVDNQNTISVVNRYTFKKESAITTGLEVPRFMTVVGNKGYVTNWGSGSFSDNVSDDFISIVNLETYEVESKIDVAVGPERILAHDGKLYVSHKGGFGTNNKISIIDIATSKVVKEITVNDIPDEIFIDNNNFLVVLCEGKAAWTGNETLASITRINTTNNTIESKIEFANGIHPSLMVLDNTTAYYSVGNSVYKINISDIKLPTTEFLTISLFTTGGFASFYGMAVKDDKFYALNTRFSDISELQVFNLSDKKQIKTVEAPIGASKIYFN</sequence>
<reference evidence="1 2" key="1">
    <citation type="submission" date="2021-03" db="EMBL/GenBank/DDBJ databases">
        <title>Complete genome of Polaribacter_sp.SM13.</title>
        <authorList>
            <person name="Jeong S.W."/>
            <person name="Bae J.W."/>
        </authorList>
    </citation>
    <scope>NUCLEOTIDE SEQUENCE [LARGE SCALE GENOMIC DNA]</scope>
    <source>
        <strain evidence="1 2">SM13</strain>
    </source>
</reference>
<dbReference type="Pfam" id="PF16819">
    <property type="entry name" value="DUF5074"/>
    <property type="match status" value="1"/>
</dbReference>
<dbReference type="InterPro" id="IPR015943">
    <property type="entry name" value="WD40/YVTN_repeat-like_dom_sf"/>
</dbReference>
<dbReference type="AlphaFoldDB" id="A0A975CPB1"/>
<dbReference type="PROSITE" id="PS51257">
    <property type="entry name" value="PROKAR_LIPOPROTEIN"/>
    <property type="match status" value="1"/>
</dbReference>
<evidence type="ECO:0000313" key="1">
    <source>
        <dbReference type="EMBL" id="QTE23208.1"/>
    </source>
</evidence>